<dbReference type="EMBL" id="BARS01026049">
    <property type="protein sequence ID" value="GAG11235.1"/>
    <property type="molecule type" value="Genomic_DNA"/>
</dbReference>
<evidence type="ECO:0000313" key="1">
    <source>
        <dbReference type="EMBL" id="GAG11235.1"/>
    </source>
</evidence>
<name>X0UZI4_9ZZZZ</name>
<organism evidence="1">
    <name type="scientific">marine sediment metagenome</name>
    <dbReference type="NCBI Taxonomy" id="412755"/>
    <lineage>
        <taxon>unclassified sequences</taxon>
        <taxon>metagenomes</taxon>
        <taxon>ecological metagenomes</taxon>
    </lineage>
</organism>
<protein>
    <submittedName>
        <fullName evidence="1">Uncharacterized protein</fullName>
    </submittedName>
</protein>
<feature type="non-terminal residue" evidence="1">
    <location>
        <position position="215"/>
    </location>
</feature>
<accession>X0UZI4</accession>
<sequence>MRKNLVRSLGAYTLAAGAAALATNATTSQAALIRYQQPYPGAWYDATNDIDQDILMFKMDGTVVLNTANTGLQSLGQDADSFTFAEEKFPWYDTDGYDSVTLNVRANVGYVAGSDVWPVGKLDAGYEVGPALADGRVWADSTSAYNGTGGLGGWAFYQYGEWPFGGIGYIGLYADDVAGRHYGWAHINMTAYYAVELYEFAFESDPDTPTIAPEP</sequence>
<dbReference type="AlphaFoldDB" id="X0UZI4"/>
<proteinExistence type="predicted"/>
<reference evidence="1" key="1">
    <citation type="journal article" date="2014" name="Front. Microbiol.">
        <title>High frequency of phylogenetically diverse reductive dehalogenase-homologous genes in deep subseafloor sedimentary metagenomes.</title>
        <authorList>
            <person name="Kawai M."/>
            <person name="Futagami T."/>
            <person name="Toyoda A."/>
            <person name="Takaki Y."/>
            <person name="Nishi S."/>
            <person name="Hori S."/>
            <person name="Arai W."/>
            <person name="Tsubouchi T."/>
            <person name="Morono Y."/>
            <person name="Uchiyama I."/>
            <person name="Ito T."/>
            <person name="Fujiyama A."/>
            <person name="Inagaki F."/>
            <person name="Takami H."/>
        </authorList>
    </citation>
    <scope>NUCLEOTIDE SEQUENCE</scope>
    <source>
        <strain evidence="1">Expedition CK06-06</strain>
    </source>
</reference>
<gene>
    <name evidence="1" type="ORF">S01H1_41101</name>
</gene>
<comment type="caution">
    <text evidence="1">The sequence shown here is derived from an EMBL/GenBank/DDBJ whole genome shotgun (WGS) entry which is preliminary data.</text>
</comment>